<dbReference type="EMBL" id="JPQZ01000103">
    <property type="protein sequence ID" value="KKO74195.1"/>
    <property type="molecule type" value="Genomic_DNA"/>
</dbReference>
<feature type="signal peptide" evidence="2">
    <location>
        <begin position="1"/>
        <end position="15"/>
    </location>
</feature>
<accession>A0A0F9WBC4</accession>
<dbReference type="VEuPathDB" id="MicrosporidiaDB:AAJ76_1030008540"/>
<keyword evidence="1" id="KW-0812">Transmembrane</keyword>
<evidence type="ECO:0000256" key="2">
    <source>
        <dbReference type="SAM" id="SignalP"/>
    </source>
</evidence>
<dbReference type="AlphaFoldDB" id="A0A0F9WBC4"/>
<reference evidence="3 4" key="1">
    <citation type="journal article" date="2015" name="Environ. Microbiol.">
        <title>Genome analyses suggest the presence of polyploidy and recent human-driven expansions in eight global populations of the honeybee pathogen Nosema ceranae.</title>
        <authorList>
            <person name="Pelin A."/>
            <person name="Selman M."/>
            <person name="Aris-Brosou S."/>
            <person name="Farinelli L."/>
            <person name="Corradi N."/>
        </authorList>
    </citation>
    <scope>NUCLEOTIDE SEQUENCE [LARGE SCALE GENOMIC DNA]</scope>
    <source>
        <strain evidence="3 4">PA08 1199</strain>
    </source>
</reference>
<evidence type="ECO:0000256" key="1">
    <source>
        <dbReference type="SAM" id="Phobius"/>
    </source>
</evidence>
<dbReference type="GeneID" id="36318589"/>
<name>A0A0F9WBC4_9MICR</name>
<proteinExistence type="predicted"/>
<gene>
    <name evidence="3" type="ORF">AAJ76_1030008540</name>
</gene>
<evidence type="ECO:0000313" key="3">
    <source>
        <dbReference type="EMBL" id="KKO74195.1"/>
    </source>
</evidence>
<feature type="transmembrane region" description="Helical" evidence="1">
    <location>
        <begin position="59"/>
        <end position="84"/>
    </location>
</feature>
<dbReference type="Proteomes" id="UP000034350">
    <property type="component" value="Unassembled WGS sequence"/>
</dbReference>
<keyword evidence="4" id="KW-1185">Reference proteome</keyword>
<feature type="chain" id="PRO_5012972187" evidence="2">
    <location>
        <begin position="16"/>
        <end position="89"/>
    </location>
</feature>
<protein>
    <submittedName>
        <fullName evidence="3">Uncharacterized protein</fullName>
    </submittedName>
</protein>
<dbReference type="RefSeq" id="XP_024329937.1">
    <property type="nucleotide sequence ID" value="XM_024473692.1"/>
</dbReference>
<keyword evidence="2" id="KW-0732">Signal</keyword>
<keyword evidence="1" id="KW-0472">Membrane</keyword>
<comment type="caution">
    <text evidence="3">The sequence shown here is derived from an EMBL/GenBank/DDBJ whole genome shotgun (WGS) entry which is preliminary data.</text>
</comment>
<sequence>MLFCFIYILFELSRAVDIENDFGVLKQDLKNQKFSQKEKKISKISCFKNFIHSVTNLDIVFFGLVLILIVLLIMILPPTILCFCCRWQW</sequence>
<evidence type="ECO:0000313" key="4">
    <source>
        <dbReference type="Proteomes" id="UP000034350"/>
    </source>
</evidence>
<organism evidence="3 4">
    <name type="scientific">Vairimorpha ceranae</name>
    <dbReference type="NCBI Taxonomy" id="40302"/>
    <lineage>
        <taxon>Eukaryota</taxon>
        <taxon>Fungi</taxon>
        <taxon>Fungi incertae sedis</taxon>
        <taxon>Microsporidia</taxon>
        <taxon>Nosematidae</taxon>
        <taxon>Vairimorpha</taxon>
    </lineage>
</organism>
<keyword evidence="1" id="KW-1133">Transmembrane helix</keyword>